<proteinExistence type="predicted"/>
<protein>
    <recommendedName>
        <fullName evidence="1">Reverse transcriptase domain-containing protein</fullName>
    </recommendedName>
</protein>
<keyword evidence="3" id="KW-1185">Reference proteome</keyword>
<accession>A0ABR1EF73</accession>
<reference evidence="2 3" key="1">
    <citation type="submission" date="2023-08" db="EMBL/GenBank/DDBJ databases">
        <title>A Necator americanus chromosomal reference genome.</title>
        <authorList>
            <person name="Ilik V."/>
            <person name="Petrzelkova K.J."/>
            <person name="Pardy F."/>
            <person name="Fuh T."/>
            <person name="Niatou-Singa F.S."/>
            <person name="Gouil Q."/>
            <person name="Baker L."/>
            <person name="Ritchie M.E."/>
            <person name="Jex A.R."/>
            <person name="Gazzola D."/>
            <person name="Li H."/>
            <person name="Toshio Fujiwara R."/>
            <person name="Zhan B."/>
            <person name="Aroian R.V."/>
            <person name="Pafco B."/>
            <person name="Schwarz E.M."/>
        </authorList>
    </citation>
    <scope>NUCLEOTIDE SEQUENCE [LARGE SCALE GENOMIC DNA]</scope>
    <source>
        <strain evidence="2 3">Aroian</strain>
        <tissue evidence="2">Whole animal</tissue>
    </source>
</reference>
<sequence length="138" mass="15773">MRQEALVRQFLSNFAVDDIMRRTVEQCPADVILGPSARILVDLEYADDVVIFTSSSAKLQHIDNLISKLAEAYGLRLRPDKYKQMWVSRRTSTRVEVNGEPIELVDEFCYLGCMLETMAASREIFSKDALKLTRHSTD</sequence>
<dbReference type="PANTHER" id="PTHR47027:SF20">
    <property type="entry name" value="REVERSE TRANSCRIPTASE-LIKE PROTEIN WITH RNA-DIRECTED DNA POLYMERASE DOMAIN"/>
    <property type="match status" value="1"/>
</dbReference>
<organism evidence="2 3">
    <name type="scientific">Necator americanus</name>
    <name type="common">Human hookworm</name>
    <dbReference type="NCBI Taxonomy" id="51031"/>
    <lineage>
        <taxon>Eukaryota</taxon>
        <taxon>Metazoa</taxon>
        <taxon>Ecdysozoa</taxon>
        <taxon>Nematoda</taxon>
        <taxon>Chromadorea</taxon>
        <taxon>Rhabditida</taxon>
        <taxon>Rhabditina</taxon>
        <taxon>Rhabditomorpha</taxon>
        <taxon>Strongyloidea</taxon>
        <taxon>Ancylostomatidae</taxon>
        <taxon>Bunostominae</taxon>
        <taxon>Necator</taxon>
    </lineage>
</organism>
<dbReference type="Proteomes" id="UP001303046">
    <property type="component" value="Unassembled WGS sequence"/>
</dbReference>
<evidence type="ECO:0000313" key="3">
    <source>
        <dbReference type="Proteomes" id="UP001303046"/>
    </source>
</evidence>
<dbReference type="EMBL" id="JAVFWL010000006">
    <property type="protein sequence ID" value="KAK6760980.1"/>
    <property type="molecule type" value="Genomic_DNA"/>
</dbReference>
<dbReference type="InterPro" id="IPR000477">
    <property type="entry name" value="RT_dom"/>
</dbReference>
<dbReference type="PANTHER" id="PTHR47027">
    <property type="entry name" value="REVERSE TRANSCRIPTASE DOMAIN-CONTAINING PROTEIN"/>
    <property type="match status" value="1"/>
</dbReference>
<evidence type="ECO:0000259" key="1">
    <source>
        <dbReference type="PROSITE" id="PS50878"/>
    </source>
</evidence>
<feature type="domain" description="Reverse transcriptase" evidence="1">
    <location>
        <begin position="1"/>
        <end position="115"/>
    </location>
</feature>
<comment type="caution">
    <text evidence="2">The sequence shown here is derived from an EMBL/GenBank/DDBJ whole genome shotgun (WGS) entry which is preliminary data.</text>
</comment>
<name>A0ABR1EF73_NECAM</name>
<dbReference type="PROSITE" id="PS50878">
    <property type="entry name" value="RT_POL"/>
    <property type="match status" value="1"/>
</dbReference>
<gene>
    <name evidence="2" type="primary">Necator_chrX.g22321</name>
    <name evidence="2" type="ORF">RB195_022160</name>
</gene>
<evidence type="ECO:0000313" key="2">
    <source>
        <dbReference type="EMBL" id="KAK6760980.1"/>
    </source>
</evidence>